<dbReference type="GO" id="GO:0000976">
    <property type="term" value="F:transcription cis-regulatory region binding"/>
    <property type="evidence" value="ECO:0007669"/>
    <property type="project" value="UniProtKB-ARBA"/>
</dbReference>
<sequence>MAGSIDIYNSRPVFTTNPIIREELMEALEPFIKDASSPSSPPSFPSSYFCKNLAFDPSPVSLAHLPSSVSSHSFFSSAPFPQNSTFGCSLPSMSITGDEFPSTHQSIGLTQLGSVQIQQIQAQLQLRHQRFLAPRPQPMKFAGAATKLYRGVRQRHWGKWVAEIRLPKNRSRLWLGTFDTAEEAAMAYDRAAFRLRGEFARLNFPHNRHSVCGGELHSSVSAKLDAICESLAGSQKQGSSSPAAAAVTASLEDNKSEVSSEGEQSSASSPVSDMKNLDFTEAPWDESEKFVLAKYPSWEIDWDSILS</sequence>
<dbReference type="PANTHER" id="PTHR31657">
    <property type="entry name" value="ETHYLENE-RESPONSIVE TRANSCRIPTION FACTOR ERF061"/>
    <property type="match status" value="1"/>
</dbReference>
<keyword evidence="12" id="KW-1185">Reference proteome</keyword>
<evidence type="ECO:0000256" key="3">
    <source>
        <dbReference type="ARBA" id="ARBA00023015"/>
    </source>
</evidence>
<dbReference type="InterPro" id="IPR001471">
    <property type="entry name" value="AP2/ERF_dom"/>
</dbReference>
<protein>
    <submittedName>
        <fullName evidence="11">Ethylene-responsive transcription factor ERF060</fullName>
    </submittedName>
</protein>
<dbReference type="SUPFAM" id="SSF54171">
    <property type="entry name" value="DNA-binding domain"/>
    <property type="match status" value="1"/>
</dbReference>
<evidence type="ECO:0000256" key="7">
    <source>
        <dbReference type="ARBA" id="ARBA00023242"/>
    </source>
</evidence>
<accession>A0AAP0G060</accession>
<evidence type="ECO:0000256" key="8">
    <source>
        <dbReference type="ARBA" id="ARBA00024343"/>
    </source>
</evidence>
<gene>
    <name evidence="11" type="primary">ERF060</name>
    <name evidence="11" type="ORF">KSP39_PZI016629</name>
</gene>
<evidence type="ECO:0000313" key="12">
    <source>
        <dbReference type="Proteomes" id="UP001418222"/>
    </source>
</evidence>
<proteinExistence type="inferred from homology"/>
<keyword evidence="4" id="KW-0238">DNA-binding</keyword>
<dbReference type="PROSITE" id="PS51032">
    <property type="entry name" value="AP2_ERF"/>
    <property type="match status" value="1"/>
</dbReference>
<dbReference type="Pfam" id="PF00847">
    <property type="entry name" value="AP2"/>
    <property type="match status" value="1"/>
</dbReference>
<dbReference type="CDD" id="cd00018">
    <property type="entry name" value="AP2"/>
    <property type="match status" value="1"/>
</dbReference>
<dbReference type="InterPro" id="IPR036955">
    <property type="entry name" value="AP2/ERF_dom_sf"/>
</dbReference>
<evidence type="ECO:0000256" key="1">
    <source>
        <dbReference type="ARBA" id="ARBA00004123"/>
    </source>
</evidence>
<feature type="compositionally biased region" description="Low complexity" evidence="9">
    <location>
        <begin position="259"/>
        <end position="272"/>
    </location>
</feature>
<evidence type="ECO:0000256" key="2">
    <source>
        <dbReference type="ARBA" id="ARBA00022745"/>
    </source>
</evidence>
<dbReference type="GO" id="GO:0005634">
    <property type="term" value="C:nucleus"/>
    <property type="evidence" value="ECO:0007669"/>
    <property type="project" value="UniProtKB-SubCell"/>
</dbReference>
<evidence type="ECO:0000256" key="9">
    <source>
        <dbReference type="SAM" id="MobiDB-lite"/>
    </source>
</evidence>
<dbReference type="FunFam" id="3.30.730.10:FF:000001">
    <property type="entry name" value="Ethylene-responsive transcription factor 2"/>
    <property type="match status" value="1"/>
</dbReference>
<keyword evidence="5" id="KW-0010">Activator</keyword>
<comment type="similarity">
    <text evidence="8">Belongs to the AP2/ERF transcription factor family. ERF subfamily.</text>
</comment>
<evidence type="ECO:0000259" key="10">
    <source>
        <dbReference type="PROSITE" id="PS51032"/>
    </source>
</evidence>
<dbReference type="EMBL" id="JBBWWQ010000014">
    <property type="protein sequence ID" value="KAK8930503.1"/>
    <property type="molecule type" value="Genomic_DNA"/>
</dbReference>
<feature type="domain" description="AP2/ERF" evidence="10">
    <location>
        <begin position="148"/>
        <end position="205"/>
    </location>
</feature>
<evidence type="ECO:0000256" key="6">
    <source>
        <dbReference type="ARBA" id="ARBA00023163"/>
    </source>
</evidence>
<keyword evidence="3" id="KW-0805">Transcription regulation</keyword>
<dbReference type="PRINTS" id="PR00367">
    <property type="entry name" value="ETHRSPELEMNT"/>
</dbReference>
<comment type="caution">
    <text evidence="11">The sequence shown here is derived from an EMBL/GenBank/DDBJ whole genome shotgun (WGS) entry which is preliminary data.</text>
</comment>
<dbReference type="Gene3D" id="3.30.730.10">
    <property type="entry name" value="AP2/ERF domain"/>
    <property type="match status" value="1"/>
</dbReference>
<dbReference type="GO" id="GO:0009873">
    <property type="term" value="P:ethylene-activated signaling pathway"/>
    <property type="evidence" value="ECO:0007669"/>
    <property type="project" value="UniProtKB-KW"/>
</dbReference>
<feature type="region of interest" description="Disordered" evidence="9">
    <location>
        <begin position="234"/>
        <end position="278"/>
    </location>
</feature>
<keyword evidence="6" id="KW-0804">Transcription</keyword>
<comment type="subcellular location">
    <subcellularLocation>
        <location evidence="1">Nucleus</location>
    </subcellularLocation>
</comment>
<dbReference type="InterPro" id="IPR016177">
    <property type="entry name" value="DNA-bd_dom_sf"/>
</dbReference>
<keyword evidence="7" id="KW-0539">Nucleus</keyword>
<evidence type="ECO:0000313" key="11">
    <source>
        <dbReference type="EMBL" id="KAK8930503.1"/>
    </source>
</evidence>
<dbReference type="Proteomes" id="UP001418222">
    <property type="component" value="Unassembled WGS sequence"/>
</dbReference>
<dbReference type="SMART" id="SM00380">
    <property type="entry name" value="AP2"/>
    <property type="match status" value="1"/>
</dbReference>
<dbReference type="AlphaFoldDB" id="A0AAP0G060"/>
<dbReference type="InterPro" id="IPR051758">
    <property type="entry name" value="ERF/AP2-like"/>
</dbReference>
<dbReference type="PANTHER" id="PTHR31657:SF73">
    <property type="entry name" value="OS02G0752800 PROTEIN"/>
    <property type="match status" value="1"/>
</dbReference>
<evidence type="ECO:0000256" key="5">
    <source>
        <dbReference type="ARBA" id="ARBA00023159"/>
    </source>
</evidence>
<keyword evidence="2" id="KW-0936">Ethylene signaling pathway</keyword>
<dbReference type="GO" id="GO:0003700">
    <property type="term" value="F:DNA-binding transcription factor activity"/>
    <property type="evidence" value="ECO:0007669"/>
    <property type="project" value="InterPro"/>
</dbReference>
<feature type="compositionally biased region" description="Low complexity" evidence="9">
    <location>
        <begin position="239"/>
        <end position="250"/>
    </location>
</feature>
<evidence type="ECO:0000256" key="4">
    <source>
        <dbReference type="ARBA" id="ARBA00023125"/>
    </source>
</evidence>
<organism evidence="11 12">
    <name type="scientific">Platanthera zijinensis</name>
    <dbReference type="NCBI Taxonomy" id="2320716"/>
    <lineage>
        <taxon>Eukaryota</taxon>
        <taxon>Viridiplantae</taxon>
        <taxon>Streptophyta</taxon>
        <taxon>Embryophyta</taxon>
        <taxon>Tracheophyta</taxon>
        <taxon>Spermatophyta</taxon>
        <taxon>Magnoliopsida</taxon>
        <taxon>Liliopsida</taxon>
        <taxon>Asparagales</taxon>
        <taxon>Orchidaceae</taxon>
        <taxon>Orchidoideae</taxon>
        <taxon>Orchideae</taxon>
        <taxon>Orchidinae</taxon>
        <taxon>Platanthera</taxon>
    </lineage>
</organism>
<reference evidence="11 12" key="1">
    <citation type="journal article" date="2022" name="Nat. Plants">
        <title>Genomes of leafy and leafless Platanthera orchids illuminate the evolution of mycoheterotrophy.</title>
        <authorList>
            <person name="Li M.H."/>
            <person name="Liu K.W."/>
            <person name="Li Z."/>
            <person name="Lu H.C."/>
            <person name="Ye Q.L."/>
            <person name="Zhang D."/>
            <person name="Wang J.Y."/>
            <person name="Li Y.F."/>
            <person name="Zhong Z.M."/>
            <person name="Liu X."/>
            <person name="Yu X."/>
            <person name="Liu D.K."/>
            <person name="Tu X.D."/>
            <person name="Liu B."/>
            <person name="Hao Y."/>
            <person name="Liao X.Y."/>
            <person name="Jiang Y.T."/>
            <person name="Sun W.H."/>
            <person name="Chen J."/>
            <person name="Chen Y.Q."/>
            <person name="Ai Y."/>
            <person name="Zhai J.W."/>
            <person name="Wu S.S."/>
            <person name="Zhou Z."/>
            <person name="Hsiao Y.Y."/>
            <person name="Wu W.L."/>
            <person name="Chen Y.Y."/>
            <person name="Lin Y.F."/>
            <person name="Hsu J.L."/>
            <person name="Li C.Y."/>
            <person name="Wang Z.W."/>
            <person name="Zhao X."/>
            <person name="Zhong W.Y."/>
            <person name="Ma X.K."/>
            <person name="Ma L."/>
            <person name="Huang J."/>
            <person name="Chen G.Z."/>
            <person name="Huang M.Z."/>
            <person name="Huang L."/>
            <person name="Peng D.H."/>
            <person name="Luo Y.B."/>
            <person name="Zou S.Q."/>
            <person name="Chen S.P."/>
            <person name="Lan S."/>
            <person name="Tsai W.C."/>
            <person name="Van de Peer Y."/>
            <person name="Liu Z.J."/>
        </authorList>
    </citation>
    <scope>NUCLEOTIDE SEQUENCE [LARGE SCALE GENOMIC DNA]</scope>
    <source>
        <strain evidence="11">Lor287</strain>
    </source>
</reference>
<name>A0AAP0G060_9ASPA</name>